<evidence type="ECO:0000313" key="3">
    <source>
        <dbReference type="EMBL" id="CAE8719235.1"/>
    </source>
</evidence>
<protein>
    <submittedName>
        <fullName evidence="2">Uncharacterized protein</fullName>
    </submittedName>
</protein>
<evidence type="ECO:0000313" key="2">
    <source>
        <dbReference type="EMBL" id="CAE8636703.1"/>
    </source>
</evidence>
<dbReference type="EMBL" id="CAJNNW010033498">
    <property type="protein sequence ID" value="CAE8719235.1"/>
    <property type="molecule type" value="Genomic_DNA"/>
</dbReference>
<dbReference type="Proteomes" id="UP000626109">
    <property type="component" value="Unassembled WGS sequence"/>
</dbReference>
<comment type="caution">
    <text evidence="2">The sequence shown here is derived from an EMBL/GenBank/DDBJ whole genome shotgun (WGS) entry which is preliminary data.</text>
</comment>
<feature type="region of interest" description="Disordered" evidence="1">
    <location>
        <begin position="1"/>
        <end position="48"/>
    </location>
</feature>
<sequence length="213" mass="22359">MKTWLATSTPVTPAKAALPQTAHPPKGKGKGKGAGAPPGKRSRSEVHTGGLANLRTLAVATAELSLQSAKHIRLLSSIAIVTLLVPKHPVVESAAAVEQFGDAGEPDIRRWAILVSTLADEQKLPGDIRQVLSEHVNEVSSPEQLQDVVHICHCAPTSNDQSMFKVQLQVTTALERVAKAVVAACVVLGATVKYGPAPRTAAERLVASSLKQA</sequence>
<dbReference type="EMBL" id="CAJNNV010031533">
    <property type="protein sequence ID" value="CAE8636703.1"/>
    <property type="molecule type" value="Genomic_DNA"/>
</dbReference>
<evidence type="ECO:0000313" key="4">
    <source>
        <dbReference type="Proteomes" id="UP000654075"/>
    </source>
</evidence>
<organism evidence="2 4">
    <name type="scientific">Polarella glacialis</name>
    <name type="common">Dinoflagellate</name>
    <dbReference type="NCBI Taxonomy" id="89957"/>
    <lineage>
        <taxon>Eukaryota</taxon>
        <taxon>Sar</taxon>
        <taxon>Alveolata</taxon>
        <taxon>Dinophyceae</taxon>
        <taxon>Suessiales</taxon>
        <taxon>Suessiaceae</taxon>
        <taxon>Polarella</taxon>
    </lineage>
</organism>
<keyword evidence="4" id="KW-1185">Reference proteome</keyword>
<feature type="compositionally biased region" description="Polar residues" evidence="1">
    <location>
        <begin position="1"/>
        <end position="11"/>
    </location>
</feature>
<reference evidence="2" key="1">
    <citation type="submission" date="2021-02" db="EMBL/GenBank/DDBJ databases">
        <authorList>
            <person name="Dougan E. K."/>
            <person name="Rhodes N."/>
            <person name="Thang M."/>
            <person name="Chan C."/>
        </authorList>
    </citation>
    <scope>NUCLEOTIDE SEQUENCE</scope>
</reference>
<dbReference type="Proteomes" id="UP000654075">
    <property type="component" value="Unassembled WGS sequence"/>
</dbReference>
<evidence type="ECO:0000256" key="1">
    <source>
        <dbReference type="SAM" id="MobiDB-lite"/>
    </source>
</evidence>
<accession>A0A813HGG5</accession>
<proteinExistence type="predicted"/>
<name>A0A813HGG5_POLGL</name>
<dbReference type="AlphaFoldDB" id="A0A813HGG5"/>
<gene>
    <name evidence="2" type="ORF">PGLA1383_LOCUS52111</name>
    <name evidence="3" type="ORF">PGLA2088_LOCUS40529</name>
</gene>